<protein>
    <submittedName>
        <fullName evidence="12">Histidinol-phosphate aminotransferase</fullName>
    </submittedName>
</protein>
<dbReference type="InParanoid" id="A0A397RRA6"/>
<keyword evidence="13" id="KW-1185">Reference proteome</keyword>
<comment type="similarity">
    <text evidence="2">Belongs to the class-II pyridoxal-phosphate-dependent aminotransferase family. Histidinol-phosphate aminotransferase subfamily.</text>
</comment>
<dbReference type="RefSeq" id="WP_119016390.1">
    <property type="nucleotide sequence ID" value="NZ_QXEV01000013.1"/>
</dbReference>
<dbReference type="FunCoup" id="A0A397RRA6">
    <property type="interactions" value="313"/>
</dbReference>
<evidence type="ECO:0000256" key="2">
    <source>
        <dbReference type="ARBA" id="ARBA00007970"/>
    </source>
</evidence>
<accession>A0A397RRA6</accession>
<keyword evidence="5" id="KW-0028">Amino-acid biosynthesis</keyword>
<evidence type="ECO:0000256" key="10">
    <source>
        <dbReference type="RuleBase" id="RU003693"/>
    </source>
</evidence>
<dbReference type="GO" id="GO:0000105">
    <property type="term" value="P:L-histidine biosynthetic process"/>
    <property type="evidence" value="ECO:0007669"/>
    <property type="project" value="UniProtKB-KW"/>
</dbReference>
<evidence type="ECO:0000256" key="1">
    <source>
        <dbReference type="ARBA" id="ARBA00001933"/>
    </source>
</evidence>
<dbReference type="NCBIfam" id="TIGR01141">
    <property type="entry name" value="hisC"/>
    <property type="match status" value="1"/>
</dbReference>
<dbReference type="CDD" id="cd00609">
    <property type="entry name" value="AAT_like"/>
    <property type="match status" value="1"/>
</dbReference>
<dbReference type="InterPro" id="IPR015424">
    <property type="entry name" value="PyrdxlP-dep_Trfase"/>
</dbReference>
<dbReference type="InterPro" id="IPR015421">
    <property type="entry name" value="PyrdxlP-dep_Trfase_major"/>
</dbReference>
<feature type="domain" description="Aminotransferase class I/classII large" evidence="11">
    <location>
        <begin position="22"/>
        <end position="337"/>
    </location>
</feature>
<name>A0A397RRA6_9MOLU</name>
<keyword evidence="8" id="KW-0368">Histidine biosynthesis</keyword>
<dbReference type="EMBL" id="QXEV01000013">
    <property type="protein sequence ID" value="RIA75692.1"/>
    <property type="molecule type" value="Genomic_DNA"/>
</dbReference>
<dbReference type="PANTHER" id="PTHR42885">
    <property type="entry name" value="HISTIDINOL-PHOSPHATE AMINOTRANSFERASE-RELATED"/>
    <property type="match status" value="1"/>
</dbReference>
<gene>
    <name evidence="12" type="ORF">EI71_01261</name>
</gene>
<proteinExistence type="inferred from homology"/>
<sequence length="338" mass="38628">MKYMKKSFANMEPYHSGLIPEGIILNANESPIAPPKCLVDEFKKAVNKIEFNRYPDMDEVKLNEAIAKHYGINPNNVSCGVGSDELLDVMFRATLEVNDKVLGFSPSFSMYQVFTELVGAKYIPVYGDSNMIFHVDDMIKAIKEYNPKLVLICTPNNPTGQYLSKSDVRRIIESTDALIGLDLAYIDFAKEDYTKIALEYDNVIAFKTFSKAMALPSIRLGYAISNKDNIDMLNAIKAPYSVTTFTQMVGEIAINHFELYKNQIEEIKRERERIYHTLKERGYNIYPSEANFLYVLMDDSKNELLIKNKIYIRKFKSGVYRITVGTKSENDSLLEVLK</sequence>
<comment type="caution">
    <text evidence="12">The sequence shown here is derived from an EMBL/GenBank/DDBJ whole genome shotgun (WGS) entry which is preliminary data.</text>
</comment>
<dbReference type="Pfam" id="PF00155">
    <property type="entry name" value="Aminotran_1_2"/>
    <property type="match status" value="1"/>
</dbReference>
<dbReference type="GO" id="GO:0030170">
    <property type="term" value="F:pyridoxal phosphate binding"/>
    <property type="evidence" value="ECO:0007669"/>
    <property type="project" value="InterPro"/>
</dbReference>
<evidence type="ECO:0000256" key="6">
    <source>
        <dbReference type="ARBA" id="ARBA00022679"/>
    </source>
</evidence>
<evidence type="ECO:0000256" key="7">
    <source>
        <dbReference type="ARBA" id="ARBA00022898"/>
    </source>
</evidence>
<dbReference type="InterPro" id="IPR015422">
    <property type="entry name" value="PyrdxlP-dep_Trfase_small"/>
</dbReference>
<reference evidence="12 13" key="1">
    <citation type="submission" date="2018-08" db="EMBL/GenBank/DDBJ databases">
        <title>Genomic Encyclopedia of Archaeal and Bacterial Type Strains, Phase II (KMG-II): from individual species to whole genera.</title>
        <authorList>
            <person name="Goeker M."/>
        </authorList>
    </citation>
    <scope>NUCLEOTIDE SEQUENCE [LARGE SCALE GENOMIC DNA]</scope>
    <source>
        <strain evidence="12 13">ATCC 27112</strain>
    </source>
</reference>
<evidence type="ECO:0000259" key="11">
    <source>
        <dbReference type="Pfam" id="PF00155"/>
    </source>
</evidence>
<keyword evidence="4 12" id="KW-0032">Aminotransferase</keyword>
<dbReference type="Gene3D" id="3.40.640.10">
    <property type="entry name" value="Type I PLP-dependent aspartate aminotransferase-like (Major domain)"/>
    <property type="match status" value="1"/>
</dbReference>
<dbReference type="AlphaFoldDB" id="A0A397RRA6"/>
<dbReference type="InterPro" id="IPR004839">
    <property type="entry name" value="Aminotransferase_I/II_large"/>
</dbReference>
<evidence type="ECO:0000256" key="8">
    <source>
        <dbReference type="ARBA" id="ARBA00023102"/>
    </source>
</evidence>
<organism evidence="12 13">
    <name type="scientific">Anaeroplasma bactoclasticum</name>
    <dbReference type="NCBI Taxonomy" id="2088"/>
    <lineage>
        <taxon>Bacteria</taxon>
        <taxon>Bacillati</taxon>
        <taxon>Mycoplasmatota</taxon>
        <taxon>Mollicutes</taxon>
        <taxon>Anaeroplasmatales</taxon>
        <taxon>Anaeroplasmataceae</taxon>
        <taxon>Anaeroplasma</taxon>
    </lineage>
</organism>
<comment type="cofactor">
    <cofactor evidence="1 10">
        <name>pyridoxal 5'-phosphate</name>
        <dbReference type="ChEBI" id="CHEBI:597326"/>
    </cofactor>
</comment>
<evidence type="ECO:0000313" key="12">
    <source>
        <dbReference type="EMBL" id="RIA75692.1"/>
    </source>
</evidence>
<dbReference type="Gene3D" id="3.90.1150.10">
    <property type="entry name" value="Aspartate Aminotransferase, domain 1"/>
    <property type="match status" value="1"/>
</dbReference>
<dbReference type="InterPro" id="IPR001917">
    <property type="entry name" value="Aminotrans_II_pyridoxalP_BS"/>
</dbReference>
<evidence type="ECO:0000256" key="4">
    <source>
        <dbReference type="ARBA" id="ARBA00022576"/>
    </source>
</evidence>
<dbReference type="InterPro" id="IPR005861">
    <property type="entry name" value="HisP_aminotrans"/>
</dbReference>
<dbReference type="PROSITE" id="PS00599">
    <property type="entry name" value="AA_TRANSFER_CLASS_2"/>
    <property type="match status" value="1"/>
</dbReference>
<dbReference type="OrthoDB" id="9813612at2"/>
<dbReference type="GO" id="GO:0004400">
    <property type="term" value="F:histidinol-phosphate transaminase activity"/>
    <property type="evidence" value="ECO:0007669"/>
    <property type="project" value="InterPro"/>
</dbReference>
<evidence type="ECO:0000256" key="5">
    <source>
        <dbReference type="ARBA" id="ARBA00022605"/>
    </source>
</evidence>
<dbReference type="SUPFAM" id="SSF53383">
    <property type="entry name" value="PLP-dependent transferases"/>
    <property type="match status" value="1"/>
</dbReference>
<evidence type="ECO:0000256" key="9">
    <source>
        <dbReference type="ARBA" id="ARBA00029440"/>
    </source>
</evidence>
<keyword evidence="7 10" id="KW-0663">Pyridoxal phosphate</keyword>
<dbReference type="PANTHER" id="PTHR42885:SF2">
    <property type="entry name" value="HISTIDINOL-PHOSPHATE AMINOTRANSFERASE"/>
    <property type="match status" value="1"/>
</dbReference>
<evidence type="ECO:0000313" key="13">
    <source>
        <dbReference type="Proteomes" id="UP000266506"/>
    </source>
</evidence>
<comment type="pathway">
    <text evidence="9">Amino-acid biosynthesis.</text>
</comment>
<evidence type="ECO:0000256" key="3">
    <source>
        <dbReference type="ARBA" id="ARBA00011738"/>
    </source>
</evidence>
<dbReference type="Proteomes" id="UP000266506">
    <property type="component" value="Unassembled WGS sequence"/>
</dbReference>
<comment type="subunit">
    <text evidence="3">Homodimer.</text>
</comment>
<keyword evidence="6 12" id="KW-0808">Transferase</keyword>